<keyword evidence="4 9" id="KW-0812">Transmembrane</keyword>
<keyword evidence="7 9" id="KW-0472">Membrane</keyword>
<name>A0ABR7RPL7_9PROT</name>
<evidence type="ECO:0000256" key="6">
    <source>
        <dbReference type="ARBA" id="ARBA00022989"/>
    </source>
</evidence>
<keyword evidence="5" id="KW-0029">Amino-acid transport</keyword>
<evidence type="ECO:0000256" key="2">
    <source>
        <dbReference type="ARBA" id="ARBA00022448"/>
    </source>
</evidence>
<keyword evidence="11" id="KW-1185">Reference proteome</keyword>
<reference evidence="10 11" key="1">
    <citation type="journal article" date="2013" name="Int. J. Syst. Evol. Microbiol.">
        <title>Roseomonas aerophila sp. nov., isolated from air.</title>
        <authorList>
            <person name="Kim S.J."/>
            <person name="Weon H.Y."/>
            <person name="Ahn J.H."/>
            <person name="Hong S.B."/>
            <person name="Seok S.J."/>
            <person name="Whang K.S."/>
            <person name="Kwon S.W."/>
        </authorList>
    </citation>
    <scope>NUCLEOTIDE SEQUENCE [LARGE SCALE GENOMIC DNA]</scope>
    <source>
        <strain evidence="10 11">NBRC 108923</strain>
    </source>
</reference>
<evidence type="ECO:0000256" key="3">
    <source>
        <dbReference type="ARBA" id="ARBA00022475"/>
    </source>
</evidence>
<comment type="similarity">
    <text evidence="8">Belongs to the binding-protein-dependent transport system permease family. LivHM subfamily.</text>
</comment>
<gene>
    <name evidence="10" type="ORF">IBL26_15450</name>
</gene>
<comment type="subcellular location">
    <subcellularLocation>
        <location evidence="1">Cell membrane</location>
        <topology evidence="1">Multi-pass membrane protein</topology>
    </subcellularLocation>
</comment>
<protein>
    <submittedName>
        <fullName evidence="10">Branched-chain amino acid ABC transporter permease</fullName>
    </submittedName>
</protein>
<proteinExistence type="inferred from homology"/>
<evidence type="ECO:0000256" key="5">
    <source>
        <dbReference type="ARBA" id="ARBA00022970"/>
    </source>
</evidence>
<evidence type="ECO:0000256" key="9">
    <source>
        <dbReference type="SAM" id="Phobius"/>
    </source>
</evidence>
<dbReference type="EMBL" id="JACTVA010000028">
    <property type="protein sequence ID" value="MBC9208239.1"/>
    <property type="molecule type" value="Genomic_DNA"/>
</dbReference>
<dbReference type="CDD" id="cd06582">
    <property type="entry name" value="TM_PBP1_LivH_like"/>
    <property type="match status" value="1"/>
</dbReference>
<dbReference type="PANTHER" id="PTHR11795">
    <property type="entry name" value="BRANCHED-CHAIN AMINO ACID TRANSPORT SYSTEM PERMEASE PROTEIN LIVH"/>
    <property type="match status" value="1"/>
</dbReference>
<feature type="transmembrane region" description="Helical" evidence="9">
    <location>
        <begin position="93"/>
        <end position="113"/>
    </location>
</feature>
<feature type="transmembrane region" description="Helical" evidence="9">
    <location>
        <begin position="317"/>
        <end position="336"/>
    </location>
</feature>
<comment type="caution">
    <text evidence="10">The sequence shown here is derived from an EMBL/GenBank/DDBJ whole genome shotgun (WGS) entry which is preliminary data.</text>
</comment>
<feature type="transmembrane region" description="Helical" evidence="9">
    <location>
        <begin position="62"/>
        <end position="81"/>
    </location>
</feature>
<feature type="transmembrane region" description="Helical" evidence="9">
    <location>
        <begin position="276"/>
        <end position="305"/>
    </location>
</feature>
<keyword evidence="2" id="KW-0813">Transport</keyword>
<accession>A0ABR7RPL7</accession>
<evidence type="ECO:0000256" key="8">
    <source>
        <dbReference type="ARBA" id="ARBA00037998"/>
    </source>
</evidence>
<feature type="transmembrane region" description="Helical" evidence="9">
    <location>
        <begin position="237"/>
        <end position="264"/>
    </location>
</feature>
<feature type="transmembrane region" description="Helical" evidence="9">
    <location>
        <begin position="192"/>
        <end position="216"/>
    </location>
</feature>
<dbReference type="InterPro" id="IPR052157">
    <property type="entry name" value="BCAA_transport_permease"/>
</dbReference>
<sequence length="347" mass="36516">MDLSILLVLVQDGIVNGAIYGLLALALVIVFTVTRVILVPIGEFVAFGALTLAALETGTLPGTVWLLGILGVASAACRLWASRRHATMRSVAWQIGTSLLLPVVVAGLAWACIHWQAPQLVKVLVALAIVAPMGPYLYDVVYRPMADASVLVLLIVSVALHLALQGLGLVFFGSEGSRTQSLADTTLEIGPLFISGQSIVVVLVTLALIVALFLFFERTLMGRALRATAVNRLGAQLVAISPALCGHVAFTLAASIGALGGILISAMTTIYYDTGFLIALKGFVAAVIGGLVSYPLAAASAILIGLVESFASFHASAFKEVLVFMIIIPVLLWRSWRTPALLDEGEE</sequence>
<dbReference type="InterPro" id="IPR001851">
    <property type="entry name" value="ABC_transp_permease"/>
</dbReference>
<keyword evidence="6 9" id="KW-1133">Transmembrane helix</keyword>
<dbReference type="Pfam" id="PF02653">
    <property type="entry name" value="BPD_transp_2"/>
    <property type="match status" value="1"/>
</dbReference>
<feature type="transmembrane region" description="Helical" evidence="9">
    <location>
        <begin position="119"/>
        <end position="138"/>
    </location>
</feature>
<evidence type="ECO:0000313" key="11">
    <source>
        <dbReference type="Proteomes" id="UP000626026"/>
    </source>
</evidence>
<evidence type="ECO:0000313" key="10">
    <source>
        <dbReference type="EMBL" id="MBC9208239.1"/>
    </source>
</evidence>
<evidence type="ECO:0000256" key="7">
    <source>
        <dbReference type="ARBA" id="ARBA00023136"/>
    </source>
</evidence>
<dbReference type="Proteomes" id="UP000626026">
    <property type="component" value="Unassembled WGS sequence"/>
</dbReference>
<dbReference type="PANTHER" id="PTHR11795:SF450">
    <property type="entry name" value="ABC TRANSPORTER PERMEASE PROTEIN"/>
    <property type="match status" value="1"/>
</dbReference>
<evidence type="ECO:0000256" key="1">
    <source>
        <dbReference type="ARBA" id="ARBA00004651"/>
    </source>
</evidence>
<evidence type="ECO:0000256" key="4">
    <source>
        <dbReference type="ARBA" id="ARBA00022692"/>
    </source>
</evidence>
<feature type="transmembrane region" description="Helical" evidence="9">
    <location>
        <begin position="150"/>
        <end position="172"/>
    </location>
</feature>
<keyword evidence="3" id="KW-1003">Cell membrane</keyword>
<organism evidence="10 11">
    <name type="scientific">Teichococcus aerophilus</name>
    <dbReference type="NCBI Taxonomy" id="1224513"/>
    <lineage>
        <taxon>Bacteria</taxon>
        <taxon>Pseudomonadati</taxon>
        <taxon>Pseudomonadota</taxon>
        <taxon>Alphaproteobacteria</taxon>
        <taxon>Acetobacterales</taxon>
        <taxon>Roseomonadaceae</taxon>
        <taxon>Roseomonas</taxon>
    </lineage>
</organism>